<dbReference type="Proteomes" id="UP000327085">
    <property type="component" value="Chromosome 1"/>
</dbReference>
<reference evidence="2" key="1">
    <citation type="journal article" date="2020" name="Plant J.">
        <title>Transposons played a major role in the diversification between the closely related almond and peach genomes: results from the almond genome sequence.</title>
        <authorList>
            <person name="Alioto T."/>
            <person name="Alexiou K.G."/>
            <person name="Bardil A."/>
            <person name="Barteri F."/>
            <person name="Castanera R."/>
            <person name="Cruz F."/>
            <person name="Dhingra A."/>
            <person name="Duval H."/>
            <person name="Fernandez I Marti A."/>
            <person name="Frias L."/>
            <person name="Galan B."/>
            <person name="Garcia J.L."/>
            <person name="Howad W."/>
            <person name="Gomez-Garrido J."/>
            <person name="Gut M."/>
            <person name="Julca I."/>
            <person name="Morata J."/>
            <person name="Puigdomenech P."/>
            <person name="Ribeca P."/>
            <person name="Rubio Cabetas M.J."/>
            <person name="Vlasova A."/>
            <person name="Wirthensohn M."/>
            <person name="Garcia-Mas J."/>
            <person name="Gabaldon T."/>
            <person name="Casacuberta J.M."/>
            <person name="Arus P."/>
        </authorList>
    </citation>
    <scope>NUCLEOTIDE SEQUENCE [LARGE SCALE GENOMIC DNA]</scope>
    <source>
        <strain evidence="2">cv. Texas</strain>
    </source>
</reference>
<proteinExistence type="predicted"/>
<organism evidence="1 2">
    <name type="scientific">Prunus dulcis</name>
    <name type="common">Almond</name>
    <name type="synonym">Amygdalus dulcis</name>
    <dbReference type="NCBI Taxonomy" id="3755"/>
    <lineage>
        <taxon>Eukaryota</taxon>
        <taxon>Viridiplantae</taxon>
        <taxon>Streptophyta</taxon>
        <taxon>Embryophyta</taxon>
        <taxon>Tracheophyta</taxon>
        <taxon>Spermatophyta</taxon>
        <taxon>Magnoliopsida</taxon>
        <taxon>eudicotyledons</taxon>
        <taxon>Gunneridae</taxon>
        <taxon>Pentapetalae</taxon>
        <taxon>rosids</taxon>
        <taxon>fabids</taxon>
        <taxon>Rosales</taxon>
        <taxon>Rosaceae</taxon>
        <taxon>Amygdaloideae</taxon>
        <taxon>Amygdaleae</taxon>
        <taxon>Prunus</taxon>
    </lineage>
</organism>
<gene>
    <name evidence="1" type="ORF">ALMOND_2B013452</name>
</gene>
<dbReference type="InParanoid" id="A0A5E4G6H6"/>
<feature type="non-terminal residue" evidence="1">
    <location>
        <position position="67"/>
    </location>
</feature>
<evidence type="ECO:0000313" key="1">
    <source>
        <dbReference type="EMBL" id="VVA35142.1"/>
    </source>
</evidence>
<accession>A0A5E4G6H6</accession>
<dbReference type="AlphaFoldDB" id="A0A5E4G6H6"/>
<evidence type="ECO:0000313" key="2">
    <source>
        <dbReference type="Proteomes" id="UP000327085"/>
    </source>
</evidence>
<dbReference type="Gramene" id="VVA35142">
    <property type="protein sequence ID" value="VVA35142"/>
    <property type="gene ID" value="Prudul26B013452"/>
</dbReference>
<protein>
    <submittedName>
        <fullName evidence="1">PREDICTED: cytosolic purine</fullName>
    </submittedName>
</protein>
<name>A0A5E4G6H6_PRUDU</name>
<sequence length="67" mass="7735">MMLAKLGYAPGQYNPNFWILLHGMYIAWWLAGWGSQHLSSSCTCTRFRSSRGILAGYRLIAERRRRG</sequence>
<dbReference type="EMBL" id="CABIKO010000372">
    <property type="protein sequence ID" value="VVA35142.1"/>
    <property type="molecule type" value="Genomic_DNA"/>
</dbReference>